<feature type="non-terminal residue" evidence="2">
    <location>
        <position position="1"/>
    </location>
</feature>
<reference evidence="2" key="1">
    <citation type="submission" date="2023-01" db="EMBL/GenBank/DDBJ databases">
        <title>Genome assembly of the deep-sea coral Lophelia pertusa.</title>
        <authorList>
            <person name="Herrera S."/>
            <person name="Cordes E."/>
        </authorList>
    </citation>
    <scope>NUCLEOTIDE SEQUENCE</scope>
    <source>
        <strain evidence="2">USNM1676648</strain>
        <tissue evidence="2">Polyp</tissue>
    </source>
</reference>
<accession>A0A9W9ZMW4</accession>
<sequence>AAERMFTRGSWKLGKLAKLGKSSLEVNAESCTEIAMRLKCLKITGEPTNQPTTTSQPTNQPTKKESNIK</sequence>
<protein>
    <submittedName>
        <fullName evidence="2">Uncharacterized protein</fullName>
    </submittedName>
</protein>
<dbReference type="Proteomes" id="UP001163046">
    <property type="component" value="Unassembled WGS sequence"/>
</dbReference>
<feature type="compositionally biased region" description="Low complexity" evidence="1">
    <location>
        <begin position="47"/>
        <end position="61"/>
    </location>
</feature>
<gene>
    <name evidence="2" type="ORF">OS493_031476</name>
</gene>
<organism evidence="2 3">
    <name type="scientific">Desmophyllum pertusum</name>
    <dbReference type="NCBI Taxonomy" id="174260"/>
    <lineage>
        <taxon>Eukaryota</taxon>
        <taxon>Metazoa</taxon>
        <taxon>Cnidaria</taxon>
        <taxon>Anthozoa</taxon>
        <taxon>Hexacorallia</taxon>
        <taxon>Scleractinia</taxon>
        <taxon>Caryophylliina</taxon>
        <taxon>Caryophylliidae</taxon>
        <taxon>Desmophyllum</taxon>
    </lineage>
</organism>
<name>A0A9W9ZMW4_9CNID</name>
<evidence type="ECO:0000256" key="1">
    <source>
        <dbReference type="SAM" id="MobiDB-lite"/>
    </source>
</evidence>
<feature type="region of interest" description="Disordered" evidence="1">
    <location>
        <begin position="45"/>
        <end position="69"/>
    </location>
</feature>
<comment type="caution">
    <text evidence="2">The sequence shown here is derived from an EMBL/GenBank/DDBJ whole genome shotgun (WGS) entry which is preliminary data.</text>
</comment>
<evidence type="ECO:0000313" key="2">
    <source>
        <dbReference type="EMBL" id="KAJ7382974.1"/>
    </source>
</evidence>
<evidence type="ECO:0000313" key="3">
    <source>
        <dbReference type="Proteomes" id="UP001163046"/>
    </source>
</evidence>
<keyword evidence="3" id="KW-1185">Reference proteome</keyword>
<dbReference type="AlphaFoldDB" id="A0A9W9ZMW4"/>
<dbReference type="EMBL" id="MU825909">
    <property type="protein sequence ID" value="KAJ7382974.1"/>
    <property type="molecule type" value="Genomic_DNA"/>
</dbReference>
<proteinExistence type="predicted"/>